<evidence type="ECO:0000256" key="1">
    <source>
        <dbReference type="ARBA" id="ARBA00022516"/>
    </source>
</evidence>
<dbReference type="AlphaFoldDB" id="A0A265UXC4"/>
<dbReference type="PANTHER" id="PTHR38764:SF1">
    <property type="entry name" value="ACYL CARRIER PROTEIN PHOSPHODIESTERASE"/>
    <property type="match status" value="1"/>
</dbReference>
<evidence type="ECO:0000256" key="2">
    <source>
        <dbReference type="ARBA" id="ARBA00022801"/>
    </source>
</evidence>
<evidence type="ECO:0000256" key="3">
    <source>
        <dbReference type="ARBA" id="ARBA00023098"/>
    </source>
</evidence>
<keyword evidence="1" id="KW-0444">Lipid biosynthesis</keyword>
<protein>
    <submittedName>
        <fullName evidence="4">ACP phosphodiesterase</fullName>
    </submittedName>
</protein>
<dbReference type="GO" id="GO:0008770">
    <property type="term" value="F:[acyl-carrier-protein] phosphodiesterase activity"/>
    <property type="evidence" value="ECO:0007669"/>
    <property type="project" value="InterPro"/>
</dbReference>
<dbReference type="Pfam" id="PF04336">
    <property type="entry name" value="ACP_PD"/>
    <property type="match status" value="1"/>
</dbReference>
<name>A0A265UXC4_9FLAO</name>
<accession>A0A265UXC4</accession>
<evidence type="ECO:0000313" key="5">
    <source>
        <dbReference type="Proteomes" id="UP000216840"/>
    </source>
</evidence>
<dbReference type="GO" id="GO:0006633">
    <property type="term" value="P:fatty acid biosynthetic process"/>
    <property type="evidence" value="ECO:0007669"/>
    <property type="project" value="InterPro"/>
</dbReference>
<dbReference type="InterPro" id="IPR007431">
    <property type="entry name" value="ACP_PD"/>
</dbReference>
<comment type="caution">
    <text evidence="4">The sequence shown here is derived from an EMBL/GenBank/DDBJ whole genome shotgun (WGS) entry which is preliminary data.</text>
</comment>
<evidence type="ECO:0000313" key="4">
    <source>
        <dbReference type="EMBL" id="OZV69872.1"/>
    </source>
</evidence>
<dbReference type="Proteomes" id="UP000216840">
    <property type="component" value="Unassembled WGS sequence"/>
</dbReference>
<proteinExistence type="predicted"/>
<gene>
    <name evidence="4" type="ORF">CA834_04430</name>
</gene>
<organism evidence="4 5">
    <name type="scientific">Winogradskyella aurantia</name>
    <dbReference type="NCBI Taxonomy" id="1915063"/>
    <lineage>
        <taxon>Bacteria</taxon>
        <taxon>Pseudomonadati</taxon>
        <taxon>Bacteroidota</taxon>
        <taxon>Flavobacteriia</taxon>
        <taxon>Flavobacteriales</taxon>
        <taxon>Flavobacteriaceae</taxon>
        <taxon>Winogradskyella</taxon>
    </lineage>
</organism>
<keyword evidence="2" id="KW-0378">Hydrolase</keyword>
<dbReference type="RefSeq" id="WP_094967464.1">
    <property type="nucleotide sequence ID" value="NZ_NGJN01000002.1"/>
</dbReference>
<sequence>MNFLAHIFLSGDNELLTIGNFVADGIRGKNYKTYPQEMQAGILLHRFIDTFTDAHPVFRQSTKRLHEPYGHYSGVIVDIFYDHFLAKNWKRYSTVELSIYVENFYNSLNKHLELLPPKFQHLTPVMIRGNWLLGYATIKGIQSVLNGMNRRTKYMSKMDKATAELKEHYDKFESEFLTFFDDLIRVSSDKRLQLEIEHNIA</sequence>
<reference evidence="4 5" key="1">
    <citation type="submission" date="2017-05" db="EMBL/GenBank/DDBJ databases">
        <title>The draft genome sequence of Idiomarina salinarum WNB302.</title>
        <authorList>
            <person name="Sun Y."/>
            <person name="Chen B."/>
            <person name="Du Z."/>
        </authorList>
    </citation>
    <scope>NUCLEOTIDE SEQUENCE [LARGE SCALE GENOMIC DNA]</scope>
    <source>
        <strain evidence="4 5">WNB302</strain>
    </source>
</reference>
<keyword evidence="3" id="KW-0443">Lipid metabolism</keyword>
<dbReference type="EMBL" id="NGJN01000002">
    <property type="protein sequence ID" value="OZV69872.1"/>
    <property type="molecule type" value="Genomic_DNA"/>
</dbReference>
<dbReference type="PANTHER" id="PTHR38764">
    <property type="entry name" value="ACYL CARRIER PROTEIN PHOSPHODIESTERASE"/>
    <property type="match status" value="1"/>
</dbReference>
<dbReference type="PIRSF" id="PIRSF011489">
    <property type="entry name" value="DUF479"/>
    <property type="match status" value="1"/>
</dbReference>
<dbReference type="OrthoDB" id="8442777at2"/>
<keyword evidence="5" id="KW-1185">Reference proteome</keyword>